<feature type="compositionally biased region" description="Pro residues" evidence="1">
    <location>
        <begin position="282"/>
        <end position="299"/>
    </location>
</feature>
<accession>A0AAD6ISR0</accession>
<comment type="caution">
    <text evidence="3">The sequence shown here is derived from an EMBL/GenBank/DDBJ whole genome shotgun (WGS) entry which is preliminary data.</text>
</comment>
<feature type="compositionally biased region" description="Pro residues" evidence="1">
    <location>
        <begin position="256"/>
        <end position="272"/>
    </location>
</feature>
<dbReference type="AlphaFoldDB" id="A0AAD6ISR0"/>
<feature type="compositionally biased region" description="Polar residues" evidence="1">
    <location>
        <begin position="362"/>
        <end position="376"/>
    </location>
</feature>
<organism evidence="3 4">
    <name type="scientific">Drechslerella dactyloides</name>
    <name type="common">Nematode-trapping fungus</name>
    <name type="synonym">Arthrobotrys dactyloides</name>
    <dbReference type="NCBI Taxonomy" id="74499"/>
    <lineage>
        <taxon>Eukaryota</taxon>
        <taxon>Fungi</taxon>
        <taxon>Dikarya</taxon>
        <taxon>Ascomycota</taxon>
        <taxon>Pezizomycotina</taxon>
        <taxon>Orbiliomycetes</taxon>
        <taxon>Orbiliales</taxon>
        <taxon>Orbiliaceae</taxon>
        <taxon>Drechslerella</taxon>
    </lineage>
</organism>
<feature type="compositionally biased region" description="Pro residues" evidence="1">
    <location>
        <begin position="189"/>
        <end position="220"/>
    </location>
</feature>
<proteinExistence type="predicted"/>
<feature type="compositionally biased region" description="Pro residues" evidence="1">
    <location>
        <begin position="1"/>
        <end position="28"/>
    </location>
</feature>
<dbReference type="PROSITE" id="PS51082">
    <property type="entry name" value="WH2"/>
    <property type="match status" value="1"/>
</dbReference>
<evidence type="ECO:0000259" key="2">
    <source>
        <dbReference type="PROSITE" id="PS51082"/>
    </source>
</evidence>
<sequence>MPAPPPPPPPPPPGFGGPPPPPPLPNLAPPGGGAGRGALLGDISKGIRLKKAVTNDRSAPQVGGNKSSGPPAPALGTPPAIPGRGKLPSLGVPPVPGGANRPRSSSDSGGGFGGAGGGGNEAPPQLAGLFAGGIPKLRKSGGIDTGASNSSPYLSDSEAVTRSKPQVPVPPRPGPLKPGGRPAPGIPGRKPPALAPRPGIPPPRPYSDAPALPPPAPPPTARRLSSAPAIPPPPPPGAAPPIPLPGRPQPNRSVPSPTPPISAPPPPPPPQPTRTVAFPPSRSSPPPPPPQLPVTPPHTQPNFALAAAKAASTFAPNHPPTPQTPSAPQSTAPAPPQSRRRDAGSYTISSGINLAQGRVKSHVSSRPDSMASNYSKANGGGRIVVDDNRFRWKREEELPKPREWFGPPPAGWRYKSGRGSSVPFDLRVLE</sequence>
<evidence type="ECO:0000256" key="1">
    <source>
        <dbReference type="SAM" id="MobiDB-lite"/>
    </source>
</evidence>
<dbReference type="GO" id="GO:0003779">
    <property type="term" value="F:actin binding"/>
    <property type="evidence" value="ECO:0007669"/>
    <property type="project" value="InterPro"/>
</dbReference>
<dbReference type="EMBL" id="JAQGDS010000011">
    <property type="protein sequence ID" value="KAJ6257284.1"/>
    <property type="molecule type" value="Genomic_DNA"/>
</dbReference>
<dbReference type="InterPro" id="IPR003124">
    <property type="entry name" value="WH2_dom"/>
</dbReference>
<gene>
    <name evidence="3" type="ORF">Dda_8173</name>
</gene>
<feature type="region of interest" description="Disordered" evidence="1">
    <location>
        <begin position="1"/>
        <end position="345"/>
    </location>
</feature>
<feature type="compositionally biased region" description="Polar residues" evidence="1">
    <location>
        <begin position="146"/>
        <end position="160"/>
    </location>
</feature>
<dbReference type="Proteomes" id="UP001221413">
    <property type="component" value="Unassembled WGS sequence"/>
</dbReference>
<reference evidence="3" key="1">
    <citation type="submission" date="2023-01" db="EMBL/GenBank/DDBJ databases">
        <title>The chitinases involved in constricting ring structure development in the nematode-trapping fungus Drechslerella dactyloides.</title>
        <authorList>
            <person name="Wang R."/>
            <person name="Zhang L."/>
            <person name="Tang P."/>
            <person name="Li S."/>
            <person name="Liang L."/>
        </authorList>
    </citation>
    <scope>NUCLEOTIDE SEQUENCE</scope>
    <source>
        <strain evidence="3">YMF1.00031</strain>
    </source>
</reference>
<feature type="compositionally biased region" description="Low complexity" evidence="1">
    <location>
        <begin position="300"/>
        <end position="315"/>
    </location>
</feature>
<evidence type="ECO:0000313" key="4">
    <source>
        <dbReference type="Proteomes" id="UP001221413"/>
    </source>
</evidence>
<name>A0AAD6ISR0_DREDA</name>
<evidence type="ECO:0000313" key="3">
    <source>
        <dbReference type="EMBL" id="KAJ6257284.1"/>
    </source>
</evidence>
<feature type="compositionally biased region" description="Pro residues" evidence="1">
    <location>
        <begin position="229"/>
        <end position="248"/>
    </location>
</feature>
<feature type="region of interest" description="Disordered" evidence="1">
    <location>
        <begin position="357"/>
        <end position="382"/>
    </location>
</feature>
<feature type="compositionally biased region" description="Gly residues" evidence="1">
    <location>
        <begin position="108"/>
        <end position="120"/>
    </location>
</feature>
<keyword evidence="4" id="KW-1185">Reference proteome</keyword>
<protein>
    <recommendedName>
        <fullName evidence="2">WH2 domain-containing protein</fullName>
    </recommendedName>
</protein>
<dbReference type="Pfam" id="PF02205">
    <property type="entry name" value="WH2"/>
    <property type="match status" value="1"/>
</dbReference>
<feature type="domain" description="WH2" evidence="2">
    <location>
        <begin position="35"/>
        <end position="52"/>
    </location>
</feature>
<feature type="compositionally biased region" description="Pro residues" evidence="1">
    <location>
        <begin position="167"/>
        <end position="176"/>
    </location>
</feature>